<name>A0A1R3IZM2_9ROSI</name>
<feature type="region of interest" description="Disordered" evidence="1">
    <location>
        <begin position="146"/>
        <end position="317"/>
    </location>
</feature>
<dbReference type="PANTHER" id="PTHR33116">
    <property type="entry name" value="REVERSE TRANSCRIPTASE ZINC-BINDING DOMAIN-CONTAINING PROTEIN-RELATED-RELATED"/>
    <property type="match status" value="1"/>
</dbReference>
<evidence type="ECO:0000256" key="1">
    <source>
        <dbReference type="SAM" id="MobiDB-lite"/>
    </source>
</evidence>
<dbReference type="Pfam" id="PF13966">
    <property type="entry name" value="zf-RVT"/>
    <property type="match status" value="1"/>
</dbReference>
<sequence length="841" mass="93859">MDVENRKNFSPDNAEYGPWMVVSRRRPPKSQGTSTVEKGDNSKSKPIPPKLGHNGHQEPNKKKSKLKDQTNSLNQVIHAQAPPNSRYSKLNGVVDEKSSPPQKESNCHHPAKKSSELKTPPISLDLTQCNSLSNSHEPISYQVPMVTMVSEGTHTQSNQIPKTQPVNVKGLPSAPTPKPNGRPPLLLQALGQDHLHERGSEHPPGTEPLSPREHQFSPLSGLEKHDSSPSRSRSGTISPPPSRPNGSRTEESTTERGSERSNVEVARSSRVRRGKAERVDRSRSPLRFSLGDHQTEKSHLQQRDPVSQDHSDTQVEDRSWKAFKFTRRGPRLSHLFFADDLILLATATTDNCQVINEVLSHFCECSGQKINLQKSKVFFSKNTPVDVRQNISTSINIPVTDSIDKYLGFPILDKKPKKAHCKLIVDKINAKLAGWKAKLLSPADRKVLISSSLTATASYYMQGMLLPASSLNAIDRACRNFLWGSSDNNKKMHNVKWELVTCHKQCGGLGLKAVRNLNEAFMAKLGWVVLKKDSALWCQLLRTKDFFYGPLPVHEINMPVAQVLSNDGDWVLSSISFNLPDFLSNSILAIPISKFNNSEDTLSWNNSKDGNFTIAQAYDISKGNPQPCPADWSWIWKTPVFPKVQHFLWLAHHGKLMTKARLFHPGISLSDICPVCNQVTETSDHIFRDCEFISQFWDRFSPIKPGDSNPRLCFKDWIRDNCSNSTPSGFHNIPWNIIFPLVLWDIWKNRNKRIFEPDSVLTLSIDHILHSAVEIFAARKMARGEAGSSGSQARDAGVSFPRLVRTNCTVSNFVGLNASDAVGFNAPDATGLNAQHVVNSF</sequence>
<dbReference type="GO" id="GO:0003964">
    <property type="term" value="F:RNA-directed DNA polymerase activity"/>
    <property type="evidence" value="ECO:0007669"/>
    <property type="project" value="UniProtKB-KW"/>
</dbReference>
<feature type="compositionally biased region" description="Polar residues" evidence="1">
    <location>
        <begin position="150"/>
        <end position="166"/>
    </location>
</feature>
<dbReference type="Proteomes" id="UP000187203">
    <property type="component" value="Unassembled WGS sequence"/>
</dbReference>
<dbReference type="InterPro" id="IPR026960">
    <property type="entry name" value="RVT-Znf"/>
</dbReference>
<dbReference type="AlphaFoldDB" id="A0A1R3IZM2"/>
<proteinExistence type="predicted"/>
<keyword evidence="3" id="KW-0695">RNA-directed DNA polymerase</keyword>
<dbReference type="EMBL" id="AWUE01017184">
    <property type="protein sequence ID" value="OMO88024.1"/>
    <property type="molecule type" value="Genomic_DNA"/>
</dbReference>
<keyword evidence="3" id="KW-0548">Nucleotidyltransferase</keyword>
<dbReference type="PANTHER" id="PTHR33116:SF70">
    <property type="entry name" value="NON-LTR RETROELEMENT REVERSE TRANSCRIPTASE-LIKE PROTEIN"/>
    <property type="match status" value="1"/>
</dbReference>
<feature type="compositionally biased region" description="Basic and acidic residues" evidence="1">
    <location>
        <begin position="293"/>
        <end position="317"/>
    </location>
</feature>
<keyword evidence="3" id="KW-0808">Transferase</keyword>
<comment type="caution">
    <text evidence="3">The sequence shown here is derived from an EMBL/GenBank/DDBJ whole genome shotgun (WGS) entry which is preliminary data.</text>
</comment>
<feature type="compositionally biased region" description="Basic and acidic residues" evidence="1">
    <location>
        <begin position="274"/>
        <end position="283"/>
    </location>
</feature>
<protein>
    <submittedName>
        <fullName evidence="3">Reverse transcriptase</fullName>
    </submittedName>
</protein>
<dbReference type="STRING" id="93759.A0A1R3IZM2"/>
<evidence type="ECO:0000259" key="2">
    <source>
        <dbReference type="Pfam" id="PF13966"/>
    </source>
</evidence>
<feature type="compositionally biased region" description="Polar residues" evidence="1">
    <location>
        <begin position="69"/>
        <end position="88"/>
    </location>
</feature>
<organism evidence="3 4">
    <name type="scientific">Corchorus olitorius</name>
    <dbReference type="NCBI Taxonomy" id="93759"/>
    <lineage>
        <taxon>Eukaryota</taxon>
        <taxon>Viridiplantae</taxon>
        <taxon>Streptophyta</taxon>
        <taxon>Embryophyta</taxon>
        <taxon>Tracheophyta</taxon>
        <taxon>Spermatophyta</taxon>
        <taxon>Magnoliopsida</taxon>
        <taxon>eudicotyledons</taxon>
        <taxon>Gunneridae</taxon>
        <taxon>Pentapetalae</taxon>
        <taxon>rosids</taxon>
        <taxon>malvids</taxon>
        <taxon>Malvales</taxon>
        <taxon>Malvaceae</taxon>
        <taxon>Grewioideae</taxon>
        <taxon>Apeibeae</taxon>
        <taxon>Corchorus</taxon>
    </lineage>
</organism>
<feature type="compositionally biased region" description="Basic and acidic residues" evidence="1">
    <location>
        <begin position="248"/>
        <end position="262"/>
    </location>
</feature>
<accession>A0A1R3IZM2</accession>
<gene>
    <name evidence="3" type="ORF">COLO4_20501</name>
</gene>
<keyword evidence="4" id="KW-1185">Reference proteome</keyword>
<evidence type="ECO:0000313" key="3">
    <source>
        <dbReference type="EMBL" id="OMO88024.1"/>
    </source>
</evidence>
<feature type="domain" description="Reverse transcriptase zinc-binding" evidence="2">
    <location>
        <begin position="612"/>
        <end position="697"/>
    </location>
</feature>
<evidence type="ECO:0000313" key="4">
    <source>
        <dbReference type="Proteomes" id="UP000187203"/>
    </source>
</evidence>
<dbReference type="OrthoDB" id="1932527at2759"/>
<feature type="region of interest" description="Disordered" evidence="1">
    <location>
        <begin position="1"/>
        <end position="130"/>
    </location>
</feature>
<reference evidence="4" key="1">
    <citation type="submission" date="2013-09" db="EMBL/GenBank/DDBJ databases">
        <title>Corchorus olitorius genome sequencing.</title>
        <authorList>
            <person name="Alam M."/>
            <person name="Haque M.S."/>
            <person name="Islam M.S."/>
            <person name="Emdad E.M."/>
            <person name="Islam M.M."/>
            <person name="Ahmed B."/>
            <person name="Halim A."/>
            <person name="Hossen Q.M.M."/>
            <person name="Hossain M.Z."/>
            <person name="Ahmed R."/>
            <person name="Khan M.M."/>
            <person name="Islam R."/>
            <person name="Rashid M.M."/>
            <person name="Khan S.A."/>
            <person name="Rahman M.S."/>
            <person name="Alam M."/>
            <person name="Yahiya A.S."/>
            <person name="Khan M.S."/>
            <person name="Azam M.S."/>
            <person name="Haque T."/>
            <person name="Lashkar M.Z.H."/>
            <person name="Akhand A.I."/>
            <person name="Morshed G."/>
            <person name="Roy S."/>
            <person name="Uddin K.S."/>
            <person name="Rabeya T."/>
            <person name="Hossain A.S."/>
            <person name="Chowdhury A."/>
            <person name="Snigdha A.R."/>
            <person name="Mortoza M.S."/>
            <person name="Matin S.A."/>
            <person name="Hoque S.M.E."/>
            <person name="Islam M.K."/>
            <person name="Roy D.K."/>
            <person name="Haider R."/>
            <person name="Moosa M.M."/>
            <person name="Elias S.M."/>
            <person name="Hasan A.M."/>
            <person name="Jahan S."/>
            <person name="Shafiuddin M."/>
            <person name="Mahmood N."/>
            <person name="Shommy N.S."/>
        </authorList>
    </citation>
    <scope>NUCLEOTIDE SEQUENCE [LARGE SCALE GENOMIC DNA]</scope>
    <source>
        <strain evidence="4">cv. O-4</strain>
    </source>
</reference>